<dbReference type="AlphaFoldDB" id="A0A2N9EGB4"/>
<organism evidence="4">
    <name type="scientific">Fagus sylvatica</name>
    <name type="common">Beechnut</name>
    <dbReference type="NCBI Taxonomy" id="28930"/>
    <lineage>
        <taxon>Eukaryota</taxon>
        <taxon>Viridiplantae</taxon>
        <taxon>Streptophyta</taxon>
        <taxon>Embryophyta</taxon>
        <taxon>Tracheophyta</taxon>
        <taxon>Spermatophyta</taxon>
        <taxon>Magnoliopsida</taxon>
        <taxon>eudicotyledons</taxon>
        <taxon>Gunneridae</taxon>
        <taxon>Pentapetalae</taxon>
        <taxon>rosids</taxon>
        <taxon>fabids</taxon>
        <taxon>Fagales</taxon>
        <taxon>Fagaceae</taxon>
        <taxon>Fagus</taxon>
    </lineage>
</organism>
<dbReference type="GO" id="GO:0043565">
    <property type="term" value="F:sequence-specific DNA binding"/>
    <property type="evidence" value="ECO:0007669"/>
    <property type="project" value="TreeGrafter"/>
</dbReference>
<dbReference type="Pfam" id="PF22754">
    <property type="entry name" value="bHLH-TF_ACT-like_plant"/>
    <property type="match status" value="1"/>
</dbReference>
<keyword evidence="2" id="KW-0539">Nucleus</keyword>
<protein>
    <recommendedName>
        <fullName evidence="3">Plant bHLH transcription factor ACT-like domain-containing protein</fullName>
    </recommendedName>
</protein>
<name>A0A2N9EGB4_FAGSY</name>
<reference evidence="4" key="1">
    <citation type="submission" date="2018-02" db="EMBL/GenBank/DDBJ databases">
        <authorList>
            <person name="Cohen D.B."/>
            <person name="Kent A.D."/>
        </authorList>
    </citation>
    <scope>NUCLEOTIDE SEQUENCE</scope>
</reference>
<comment type="subcellular location">
    <subcellularLocation>
        <location evidence="1">Nucleus</location>
    </subcellularLocation>
</comment>
<sequence length="125" mass="13923">MASMLQKRIAMRRKIHILRAHTTSSKSDVEVQKLGQRFLVRVNCEKGADRLVTILEAFDEMGLNVQQARVSCNNCFAMEAIAVAQDQALDVKEVTKALLKTIEKKVGDGTHSRSLENPVANDQSK</sequence>
<evidence type="ECO:0000313" key="4">
    <source>
        <dbReference type="EMBL" id="SPC73805.1"/>
    </source>
</evidence>
<dbReference type="GO" id="GO:0003700">
    <property type="term" value="F:DNA-binding transcription factor activity"/>
    <property type="evidence" value="ECO:0007669"/>
    <property type="project" value="TreeGrafter"/>
</dbReference>
<dbReference type="PANTHER" id="PTHR31945">
    <property type="entry name" value="TRANSCRIPTION FACTOR SCREAM2-RELATED"/>
    <property type="match status" value="1"/>
</dbReference>
<accession>A0A2N9EGB4</accession>
<proteinExistence type="predicted"/>
<gene>
    <name evidence="4" type="ORF">FSB_LOCUS1687</name>
</gene>
<dbReference type="PANTHER" id="PTHR31945:SF27">
    <property type="entry name" value="TRANSCRIPTION FACTOR BHLH35-LIKE PROTEIN"/>
    <property type="match status" value="1"/>
</dbReference>
<dbReference type="GO" id="GO:0005634">
    <property type="term" value="C:nucleus"/>
    <property type="evidence" value="ECO:0007669"/>
    <property type="project" value="UniProtKB-SubCell"/>
</dbReference>
<evidence type="ECO:0000259" key="3">
    <source>
        <dbReference type="Pfam" id="PF22754"/>
    </source>
</evidence>
<dbReference type="InterPro" id="IPR054502">
    <property type="entry name" value="bHLH-TF_ACT-like_plant"/>
</dbReference>
<feature type="domain" description="Plant bHLH transcription factor ACT-like" evidence="3">
    <location>
        <begin position="28"/>
        <end position="103"/>
    </location>
</feature>
<dbReference type="InterPro" id="IPR051358">
    <property type="entry name" value="TF_AMS/ICE1/BHLH6-like"/>
</dbReference>
<evidence type="ECO:0000256" key="1">
    <source>
        <dbReference type="ARBA" id="ARBA00004123"/>
    </source>
</evidence>
<evidence type="ECO:0000256" key="2">
    <source>
        <dbReference type="ARBA" id="ARBA00023242"/>
    </source>
</evidence>
<dbReference type="EMBL" id="OIVN01000076">
    <property type="protein sequence ID" value="SPC73805.1"/>
    <property type="molecule type" value="Genomic_DNA"/>
</dbReference>